<protein>
    <submittedName>
        <fullName evidence="2">Uncharacterized protein</fullName>
    </submittedName>
</protein>
<evidence type="ECO:0000313" key="3">
    <source>
        <dbReference type="Proteomes" id="UP000176689"/>
    </source>
</evidence>
<dbReference type="AlphaFoldDB" id="A0A1F6E8C7"/>
<name>A0A1F6E8C7_9BACT</name>
<feature type="region of interest" description="Disordered" evidence="1">
    <location>
        <begin position="85"/>
        <end position="120"/>
    </location>
</feature>
<sequence length="120" mass="12560">MNFLSHNKLTLVALGLILAGFVWYGFSGSSQPTSLLTTQNAGGSNDSMEKDLVATLLALRSVSLSGTIFSDTTFRGLRDFSTQIVPEPMGRPDPFAPISGGSVSSETGGGNAKLFKSVSQ</sequence>
<dbReference type="EMBL" id="MFLP01000028">
    <property type="protein sequence ID" value="OGG69810.1"/>
    <property type="molecule type" value="Genomic_DNA"/>
</dbReference>
<gene>
    <name evidence="2" type="ORF">A3F27_00745</name>
</gene>
<comment type="caution">
    <text evidence="2">The sequence shown here is derived from an EMBL/GenBank/DDBJ whole genome shotgun (WGS) entry which is preliminary data.</text>
</comment>
<organism evidence="2 3">
    <name type="scientific">Candidatus Kaiserbacteria bacterium RIFCSPHIGHO2_12_FULL_53_13</name>
    <dbReference type="NCBI Taxonomy" id="1798502"/>
    <lineage>
        <taxon>Bacteria</taxon>
        <taxon>Candidatus Kaiseribacteriota</taxon>
    </lineage>
</organism>
<reference evidence="2 3" key="1">
    <citation type="journal article" date="2016" name="Nat. Commun.">
        <title>Thousands of microbial genomes shed light on interconnected biogeochemical processes in an aquifer system.</title>
        <authorList>
            <person name="Anantharaman K."/>
            <person name="Brown C.T."/>
            <person name="Hug L.A."/>
            <person name="Sharon I."/>
            <person name="Castelle C.J."/>
            <person name="Probst A.J."/>
            <person name="Thomas B.C."/>
            <person name="Singh A."/>
            <person name="Wilkins M.J."/>
            <person name="Karaoz U."/>
            <person name="Brodie E.L."/>
            <person name="Williams K.H."/>
            <person name="Hubbard S.S."/>
            <person name="Banfield J.F."/>
        </authorList>
    </citation>
    <scope>NUCLEOTIDE SEQUENCE [LARGE SCALE GENOMIC DNA]</scope>
</reference>
<evidence type="ECO:0000256" key="1">
    <source>
        <dbReference type="SAM" id="MobiDB-lite"/>
    </source>
</evidence>
<dbReference type="Proteomes" id="UP000176689">
    <property type="component" value="Unassembled WGS sequence"/>
</dbReference>
<evidence type="ECO:0000313" key="2">
    <source>
        <dbReference type="EMBL" id="OGG69810.1"/>
    </source>
</evidence>
<proteinExistence type="predicted"/>
<accession>A0A1F6E8C7</accession>